<dbReference type="PIRSF" id="PIRSF028498">
    <property type="entry name" value="UCP028498"/>
    <property type="match status" value="1"/>
</dbReference>
<dbReference type="InterPro" id="IPR016888">
    <property type="entry name" value="UCP028498"/>
</dbReference>
<reference evidence="1 2" key="1">
    <citation type="submission" date="2022-03" db="EMBL/GenBank/DDBJ databases">
        <title>Chryseobacterium sp. isolated from particulate matters in swine house.</title>
        <authorList>
            <person name="Won M."/>
            <person name="Kim S.-J."/>
            <person name="Kwon S.-W."/>
        </authorList>
    </citation>
    <scope>NUCLEOTIDE SEQUENCE [LARGE SCALE GENOMIC DNA]</scope>
    <source>
        <strain evidence="1 2">SC2-2</strain>
    </source>
</reference>
<name>A0ABY4BNZ4_9FLAO</name>
<dbReference type="Pfam" id="PF10012">
    <property type="entry name" value="DUF2255"/>
    <property type="match status" value="1"/>
</dbReference>
<dbReference type="EMBL" id="CP094532">
    <property type="protein sequence ID" value="UOE39962.1"/>
    <property type="molecule type" value="Genomic_DNA"/>
</dbReference>
<accession>A0ABY4BNZ4</accession>
<keyword evidence="2" id="KW-1185">Reference proteome</keyword>
<evidence type="ECO:0000313" key="1">
    <source>
        <dbReference type="EMBL" id="UOE39962.1"/>
    </source>
</evidence>
<gene>
    <name evidence="1" type="ORF">MTP09_08495</name>
</gene>
<protein>
    <submittedName>
        <fullName evidence="1">DUF2255 family protein</fullName>
    </submittedName>
</protein>
<proteinExistence type="predicted"/>
<organism evidence="1 2">
    <name type="scientific">Chryseobacterium suipulveris</name>
    <dbReference type="NCBI Taxonomy" id="2929800"/>
    <lineage>
        <taxon>Bacteria</taxon>
        <taxon>Pseudomonadati</taxon>
        <taxon>Bacteroidota</taxon>
        <taxon>Flavobacteriia</taxon>
        <taxon>Flavobacteriales</taxon>
        <taxon>Weeksellaceae</taxon>
        <taxon>Chryseobacterium group</taxon>
        <taxon>Chryseobacterium</taxon>
    </lineage>
</organism>
<dbReference type="RefSeq" id="WP_243547907.1">
    <property type="nucleotide sequence ID" value="NZ_CP094532.1"/>
</dbReference>
<evidence type="ECO:0000313" key="2">
    <source>
        <dbReference type="Proteomes" id="UP000831460"/>
    </source>
</evidence>
<dbReference type="Proteomes" id="UP000831460">
    <property type="component" value="Chromosome"/>
</dbReference>
<sequence>MDSVNTKFSLEELQNINKADDLKISPFRSDGVTYGTPTWIWAVVVNDDLYVRAYNGIKSRWYQSAIAQKAGRVHAAGMVKDVNFEKVNGSINEQIDEAYKKKYAKSPYLSSMISTRAKEATVKVIPIK</sequence>